<dbReference type="OrthoDB" id="45365at2759"/>
<reference evidence="1 2" key="1">
    <citation type="journal article" date="2020" name="Nat. Food">
        <title>A phased Vanilla planifolia genome enables genetic improvement of flavour and production.</title>
        <authorList>
            <person name="Hasing T."/>
            <person name="Tang H."/>
            <person name="Brym M."/>
            <person name="Khazi F."/>
            <person name="Huang T."/>
            <person name="Chambers A.H."/>
        </authorList>
    </citation>
    <scope>NUCLEOTIDE SEQUENCE [LARGE SCALE GENOMIC DNA]</scope>
    <source>
        <tissue evidence="1">Leaf</tissue>
    </source>
</reference>
<comment type="caution">
    <text evidence="1">The sequence shown here is derived from an EMBL/GenBank/DDBJ whole genome shotgun (WGS) entry which is preliminary data.</text>
</comment>
<dbReference type="PANTHER" id="PTHR24414">
    <property type="entry name" value="F-BOX/KELCH-REPEAT PROTEIN SKIP4"/>
    <property type="match status" value="1"/>
</dbReference>
<organism evidence="1 2">
    <name type="scientific">Vanilla planifolia</name>
    <name type="common">Vanilla</name>
    <dbReference type="NCBI Taxonomy" id="51239"/>
    <lineage>
        <taxon>Eukaryota</taxon>
        <taxon>Viridiplantae</taxon>
        <taxon>Streptophyta</taxon>
        <taxon>Embryophyta</taxon>
        <taxon>Tracheophyta</taxon>
        <taxon>Spermatophyta</taxon>
        <taxon>Magnoliopsida</taxon>
        <taxon>Liliopsida</taxon>
        <taxon>Asparagales</taxon>
        <taxon>Orchidaceae</taxon>
        <taxon>Vanilloideae</taxon>
        <taxon>Vanilleae</taxon>
        <taxon>Vanilla</taxon>
    </lineage>
</organism>
<gene>
    <name evidence="1" type="ORF">HPP92_017800</name>
</gene>
<dbReference type="Proteomes" id="UP000639772">
    <property type="component" value="Chromosome 9"/>
</dbReference>
<name>A0A835UNS2_VANPL</name>
<sequence length="390" mass="42049">MAEACNSRGLSWFAKSCITDSCREVARSTVPNPYLRPIDSTASIFSLPDDLLLECFSRVPLSSLPSLSCLQTLFPSPRFSPFLDIRRSRGHLRRSLLVLHISDLGFLTASTLRIPIPFLPSWSIYSNLISSISDFAAFSQPRVAAIGRVVYIIGRGATLRYDSLTGAVTPRAAPIFARKKFAVAAISDRIYVAGGSSRTSAVEEYDPEADSWRVVTEAPRRRYGCVGAAVGEVFYVIGGLRVGREEGVDARRTCPAGSMDAYHVRAGSWLRLRAAVPSGGCVVGACGVGPHLYVVASHAVEISFWRWETGRGRAGGDWARLEPPPLAGQLVGIGSTVWLLCSAFEDGKVVAIVHSTSAATGHGSDTGRRDGEVLLYDIAAGEWTRGHSFL</sequence>
<accession>A0A835UNS2</accession>
<evidence type="ECO:0000313" key="1">
    <source>
        <dbReference type="EMBL" id="KAG0468472.1"/>
    </source>
</evidence>
<dbReference type="Pfam" id="PF01344">
    <property type="entry name" value="Kelch_1"/>
    <property type="match status" value="1"/>
</dbReference>
<dbReference type="EMBL" id="JADCNM010000009">
    <property type="protein sequence ID" value="KAG0468472.1"/>
    <property type="molecule type" value="Genomic_DNA"/>
</dbReference>
<dbReference type="InterPro" id="IPR050354">
    <property type="entry name" value="F-box/kelch-repeat_ARATH"/>
</dbReference>
<dbReference type="AlphaFoldDB" id="A0A835UNS2"/>
<dbReference type="PANTHER" id="PTHR24414:SF60">
    <property type="entry name" value="OS03G0415400 PROTEIN"/>
    <property type="match status" value="1"/>
</dbReference>
<dbReference type="InterPro" id="IPR006652">
    <property type="entry name" value="Kelch_1"/>
</dbReference>
<dbReference type="SUPFAM" id="SSF117281">
    <property type="entry name" value="Kelch motif"/>
    <property type="match status" value="1"/>
</dbReference>
<dbReference type="SMART" id="SM00612">
    <property type="entry name" value="Kelch"/>
    <property type="match status" value="1"/>
</dbReference>
<evidence type="ECO:0000313" key="2">
    <source>
        <dbReference type="Proteomes" id="UP000639772"/>
    </source>
</evidence>
<evidence type="ECO:0008006" key="3">
    <source>
        <dbReference type="Google" id="ProtNLM"/>
    </source>
</evidence>
<dbReference type="InterPro" id="IPR015915">
    <property type="entry name" value="Kelch-typ_b-propeller"/>
</dbReference>
<protein>
    <recommendedName>
        <fullName evidence="3">F-box/kelch-repeat protein</fullName>
    </recommendedName>
</protein>
<proteinExistence type="predicted"/>
<dbReference type="Gene3D" id="2.120.10.80">
    <property type="entry name" value="Kelch-type beta propeller"/>
    <property type="match status" value="1"/>
</dbReference>